<sequence>MQYTEETVKTLSSCFLQTLAPNPEPRKQAESFLKQVADQPGYGITILRLLSDPLVDAQVRQGAAVNFKNHVKYRWATPLDPDFPPALNPIQDPEKEQIKGLMVTLMLSTPPKIQSQLSEALSIMSQHDFPSKWQTLLPELVVSLQSATDYNIINGILQTSNSIFKRFRYQYKSNELFADLKYCLDGFAAPLLEIFLKTGQVIGSSSENLAILKPALECQRLSCRIFYSLNFQELPEFFENHMAEWMGEFHKYLIYTNPHVQETDPEKTSVIDELKAAICENINLYMEKNEEEFQGYLGQFATDVWSLLMSVSISTSQDWLATTAIKFLTTVSKSVHHKLFSDPATLKQISESIVIPNVRIRDEDEELFEMNHVEYIRRDVEGSDMDTRRRIACELVKGLSTHYREQVTSMFSGYLQNMIQEYAANPAQNWKAKDCALYLIVTLAPRQASLGATGTDLVNIEQFFDSQIVPELRVQDVNSNAVLKADALKFFTTFRSQIRKQLTLELMPQLIGFLVAESNVVHSYAALCIEKLLALKDGKQLRYTAADLAPFLQPLLTNLFSALKLPESQENSYIMRCIMRVLSIADAGPFAPQCLAELTGILAEVCKNPSNPSFNHYLFEAVAALVKKACERDPEQVTVFENMLLPVFQSVLEQDVTEFAPYVFQIMAQLIESRMPPLPPNYIAFFPPLLTPILWQRQANVPGLVRLLQAYLQKAPQEINQGNQLPQVLGVFEKLVASKNTDHQGFFILNTVIENVSFEVLSPYMGQIWTILFSRLQYRSTGKFIKSLIIFASLFVVKHGPSKVIDTVNSVQPNLFLSILDNVWSPNLSSITGETEIKLCAVAASMLFTPLLEGSATPYCGKLLNSVVTLLVKPEEERVDEEQDVPDLDEVVGYTAVYAQLHNSSKAEDDPLKDVKDPKEFLAKTLGGVSSQQPGKLPSIIQGLEPSNQTALGHLCSTFRISIV</sequence>
<name>A0ABP0UYV9_9BRYO</name>
<organism evidence="9 10">
    <name type="scientific">Sphagnum troendelagicum</name>
    <dbReference type="NCBI Taxonomy" id="128251"/>
    <lineage>
        <taxon>Eukaryota</taxon>
        <taxon>Viridiplantae</taxon>
        <taxon>Streptophyta</taxon>
        <taxon>Embryophyta</taxon>
        <taxon>Bryophyta</taxon>
        <taxon>Sphagnophytina</taxon>
        <taxon>Sphagnopsida</taxon>
        <taxon>Sphagnales</taxon>
        <taxon>Sphagnaceae</taxon>
        <taxon>Sphagnum</taxon>
    </lineage>
</organism>
<dbReference type="InterPro" id="IPR016024">
    <property type="entry name" value="ARM-type_fold"/>
</dbReference>
<proteinExistence type="inferred from homology"/>
<dbReference type="EMBL" id="OZ019900">
    <property type="protein sequence ID" value="CAK9233748.1"/>
    <property type="molecule type" value="Genomic_DNA"/>
</dbReference>
<dbReference type="Pfam" id="PF03810">
    <property type="entry name" value="IBN_N"/>
    <property type="match status" value="1"/>
</dbReference>
<evidence type="ECO:0000256" key="3">
    <source>
        <dbReference type="ARBA" id="ARBA00008669"/>
    </source>
</evidence>
<dbReference type="PANTHER" id="PTHR10997">
    <property type="entry name" value="IMPORTIN-7, 8, 11"/>
    <property type="match status" value="1"/>
</dbReference>
<dbReference type="InterPro" id="IPR005043">
    <property type="entry name" value="XPO2_C"/>
</dbReference>
<dbReference type="SMART" id="SM00913">
    <property type="entry name" value="IBN_N"/>
    <property type="match status" value="1"/>
</dbReference>
<comment type="similarity">
    <text evidence="3">Belongs to the XPO2/CSE1 family.</text>
</comment>
<protein>
    <recommendedName>
        <fullName evidence="8">Importin N-terminal domain-containing protein</fullName>
    </recommendedName>
</protein>
<evidence type="ECO:0000256" key="6">
    <source>
        <dbReference type="ARBA" id="ARBA00022927"/>
    </source>
</evidence>
<evidence type="ECO:0000259" key="8">
    <source>
        <dbReference type="PROSITE" id="PS50166"/>
    </source>
</evidence>
<dbReference type="PROSITE" id="PS50166">
    <property type="entry name" value="IMPORTIN_B_NT"/>
    <property type="match status" value="1"/>
</dbReference>
<dbReference type="SUPFAM" id="SSF48371">
    <property type="entry name" value="ARM repeat"/>
    <property type="match status" value="1"/>
</dbReference>
<dbReference type="InterPro" id="IPR013713">
    <property type="entry name" value="XPO2_central"/>
</dbReference>
<feature type="domain" description="Importin N-terminal" evidence="8">
    <location>
        <begin position="29"/>
        <end position="108"/>
    </location>
</feature>
<evidence type="ECO:0000313" key="9">
    <source>
        <dbReference type="EMBL" id="CAK9233748.1"/>
    </source>
</evidence>
<reference evidence="9" key="1">
    <citation type="submission" date="2024-02" db="EMBL/GenBank/DDBJ databases">
        <authorList>
            <consortium name="ELIXIR-Norway"/>
            <consortium name="Elixir Norway"/>
        </authorList>
    </citation>
    <scope>NUCLEOTIDE SEQUENCE</scope>
</reference>
<dbReference type="PANTHER" id="PTHR10997:SF8">
    <property type="entry name" value="EXPORTIN-2"/>
    <property type="match status" value="1"/>
</dbReference>
<dbReference type="InterPro" id="IPR001494">
    <property type="entry name" value="Importin-beta_N"/>
</dbReference>
<evidence type="ECO:0000256" key="2">
    <source>
        <dbReference type="ARBA" id="ARBA00004496"/>
    </source>
</evidence>
<evidence type="ECO:0000256" key="4">
    <source>
        <dbReference type="ARBA" id="ARBA00022448"/>
    </source>
</evidence>
<dbReference type="Proteomes" id="UP001497512">
    <property type="component" value="Chromosome 8"/>
</dbReference>
<evidence type="ECO:0000313" key="10">
    <source>
        <dbReference type="Proteomes" id="UP001497512"/>
    </source>
</evidence>
<keyword evidence="7" id="KW-0539">Nucleus</keyword>
<dbReference type="Pfam" id="PF08506">
    <property type="entry name" value="Cse1"/>
    <property type="match status" value="1"/>
</dbReference>
<keyword evidence="5" id="KW-0963">Cytoplasm</keyword>
<gene>
    <name evidence="9" type="ORF">CSSPTR1EN2_LOCUS21661</name>
</gene>
<evidence type="ECO:0000256" key="7">
    <source>
        <dbReference type="ARBA" id="ARBA00023242"/>
    </source>
</evidence>
<keyword evidence="10" id="KW-1185">Reference proteome</keyword>
<keyword evidence="4" id="KW-0813">Transport</keyword>
<evidence type="ECO:0000256" key="5">
    <source>
        <dbReference type="ARBA" id="ARBA00022490"/>
    </source>
</evidence>
<dbReference type="InterPro" id="IPR011989">
    <property type="entry name" value="ARM-like"/>
</dbReference>
<dbReference type="Pfam" id="PF03378">
    <property type="entry name" value="CAS_CSE1"/>
    <property type="match status" value="1"/>
</dbReference>
<evidence type="ECO:0000256" key="1">
    <source>
        <dbReference type="ARBA" id="ARBA00004123"/>
    </source>
</evidence>
<comment type="subcellular location">
    <subcellularLocation>
        <location evidence="2">Cytoplasm</location>
    </subcellularLocation>
    <subcellularLocation>
        <location evidence="1">Nucleus</location>
    </subcellularLocation>
</comment>
<keyword evidence="6" id="KW-0653">Protein transport</keyword>
<accession>A0ABP0UYV9</accession>
<dbReference type="Gene3D" id="1.25.10.10">
    <property type="entry name" value="Leucine-rich Repeat Variant"/>
    <property type="match status" value="1"/>
</dbReference>